<evidence type="ECO:0000256" key="2">
    <source>
        <dbReference type="ARBA" id="ARBA00022525"/>
    </source>
</evidence>
<evidence type="ECO:0000256" key="1">
    <source>
        <dbReference type="ARBA" id="ARBA00004613"/>
    </source>
</evidence>
<keyword evidence="5 7" id="KW-1015">Disulfide bond</keyword>
<gene>
    <name evidence="10" type="ORF">EVAR_97664_1</name>
</gene>
<feature type="domain" description="Pacifastin" evidence="9">
    <location>
        <begin position="34"/>
        <end position="68"/>
    </location>
</feature>
<evidence type="ECO:0000256" key="3">
    <source>
        <dbReference type="ARBA" id="ARBA00022690"/>
    </source>
</evidence>
<evidence type="ECO:0000256" key="4">
    <source>
        <dbReference type="ARBA" id="ARBA00022900"/>
    </source>
</evidence>
<dbReference type="Pfam" id="PF05375">
    <property type="entry name" value="Pacifastin_I"/>
    <property type="match status" value="1"/>
</dbReference>
<evidence type="ECO:0000313" key="10">
    <source>
        <dbReference type="EMBL" id="GBP55951.1"/>
    </source>
</evidence>
<evidence type="ECO:0000259" key="9">
    <source>
        <dbReference type="PROSITE" id="PS51446"/>
    </source>
</evidence>
<reference evidence="10 11" key="1">
    <citation type="journal article" date="2019" name="Commun. Biol.">
        <title>The bagworm genome reveals a unique fibroin gene that provides high tensile strength.</title>
        <authorList>
            <person name="Kono N."/>
            <person name="Nakamura H."/>
            <person name="Ohtoshi R."/>
            <person name="Tomita M."/>
            <person name="Numata K."/>
            <person name="Arakawa K."/>
        </authorList>
    </citation>
    <scope>NUCLEOTIDE SEQUENCE [LARGE SCALE GENOMIC DNA]</scope>
</reference>
<protein>
    <recommendedName>
        <fullName evidence="9">Pacifastin domain-containing protein</fullName>
    </recommendedName>
</protein>
<feature type="disulfide bond" evidence="7">
    <location>
        <begin position="47"/>
        <end position="65"/>
    </location>
</feature>
<keyword evidence="2" id="KW-0964">Secreted</keyword>
<sequence>MYAVFMGSPKPSTGIFIDKLICRRSFSAPPSPLGAECLVGSAWRDACNECRCTRAGRRACTERACPPGDPRRLRRYDETRQGSSINRVRPQRGRGGAEKSRNVAG</sequence>
<keyword evidence="4 7" id="KW-0722">Serine protease inhibitor</keyword>
<feature type="disulfide bond" evidence="7">
    <location>
        <begin position="50"/>
        <end position="60"/>
    </location>
</feature>
<dbReference type="InterPro" id="IPR008037">
    <property type="entry name" value="Pacifastin_dom"/>
</dbReference>
<name>A0A4C1WX59_EUMVA</name>
<dbReference type="AlphaFoldDB" id="A0A4C1WX59"/>
<feature type="compositionally biased region" description="Basic and acidic residues" evidence="8">
    <location>
        <begin position="71"/>
        <end position="80"/>
    </location>
</feature>
<organism evidence="10 11">
    <name type="scientific">Eumeta variegata</name>
    <name type="common">Bagworm moth</name>
    <name type="synonym">Eumeta japonica</name>
    <dbReference type="NCBI Taxonomy" id="151549"/>
    <lineage>
        <taxon>Eukaryota</taxon>
        <taxon>Metazoa</taxon>
        <taxon>Ecdysozoa</taxon>
        <taxon>Arthropoda</taxon>
        <taxon>Hexapoda</taxon>
        <taxon>Insecta</taxon>
        <taxon>Pterygota</taxon>
        <taxon>Neoptera</taxon>
        <taxon>Endopterygota</taxon>
        <taxon>Lepidoptera</taxon>
        <taxon>Glossata</taxon>
        <taxon>Ditrysia</taxon>
        <taxon>Tineoidea</taxon>
        <taxon>Psychidae</taxon>
        <taxon>Oiketicinae</taxon>
        <taxon>Eumeta</taxon>
    </lineage>
</organism>
<comment type="caution">
    <text evidence="10">The sequence shown here is derived from an EMBL/GenBank/DDBJ whole genome shotgun (WGS) entry which is preliminary data.</text>
</comment>
<keyword evidence="3 7" id="KW-0646">Protease inhibitor</keyword>
<dbReference type="GO" id="GO:0004867">
    <property type="term" value="F:serine-type endopeptidase inhibitor activity"/>
    <property type="evidence" value="ECO:0007669"/>
    <property type="project" value="UniProtKB-UniRule"/>
</dbReference>
<evidence type="ECO:0000256" key="7">
    <source>
        <dbReference type="PROSITE-ProRule" id="PRU00776"/>
    </source>
</evidence>
<comment type="similarity">
    <text evidence="6 7">Belongs to the protease inhibitor I19 family.</text>
</comment>
<dbReference type="SUPFAM" id="SSF57283">
    <property type="entry name" value="PMP inhibitors"/>
    <property type="match status" value="1"/>
</dbReference>
<feature type="disulfide bond" evidence="7">
    <location>
        <begin position="37"/>
        <end position="52"/>
    </location>
</feature>
<evidence type="ECO:0000256" key="8">
    <source>
        <dbReference type="SAM" id="MobiDB-lite"/>
    </source>
</evidence>
<dbReference type="PROSITE" id="PS51446">
    <property type="entry name" value="PACIFASTIN"/>
    <property type="match status" value="1"/>
</dbReference>
<dbReference type="InterPro" id="IPR036201">
    <property type="entry name" value="Pacifastin_dom_sf"/>
</dbReference>
<evidence type="ECO:0000256" key="5">
    <source>
        <dbReference type="ARBA" id="ARBA00023157"/>
    </source>
</evidence>
<feature type="region of interest" description="Disordered" evidence="8">
    <location>
        <begin position="71"/>
        <end position="105"/>
    </location>
</feature>
<dbReference type="EMBL" id="BGZK01000682">
    <property type="protein sequence ID" value="GBP55951.1"/>
    <property type="molecule type" value="Genomic_DNA"/>
</dbReference>
<dbReference type="Proteomes" id="UP000299102">
    <property type="component" value="Unassembled WGS sequence"/>
</dbReference>
<keyword evidence="11" id="KW-1185">Reference proteome</keyword>
<comment type="subcellular location">
    <subcellularLocation>
        <location evidence="1">Secreted</location>
    </subcellularLocation>
</comment>
<dbReference type="GO" id="GO:0005576">
    <property type="term" value="C:extracellular region"/>
    <property type="evidence" value="ECO:0007669"/>
    <property type="project" value="UniProtKB-SubCell"/>
</dbReference>
<accession>A0A4C1WX59</accession>
<comment type="caution">
    <text evidence="7">Lacks conserved residue(s) required for the propagation of feature annotation.</text>
</comment>
<evidence type="ECO:0000313" key="11">
    <source>
        <dbReference type="Proteomes" id="UP000299102"/>
    </source>
</evidence>
<evidence type="ECO:0000256" key="6">
    <source>
        <dbReference type="ARBA" id="ARBA00029459"/>
    </source>
</evidence>
<proteinExistence type="inferred from homology"/>
<feature type="compositionally biased region" description="Basic and acidic residues" evidence="8">
    <location>
        <begin position="95"/>
        <end position="105"/>
    </location>
</feature>